<organism evidence="2 3">
    <name type="scientific">Paenibacillus urinalis</name>
    <dbReference type="NCBI Taxonomy" id="521520"/>
    <lineage>
        <taxon>Bacteria</taxon>
        <taxon>Bacillati</taxon>
        <taxon>Bacillota</taxon>
        <taxon>Bacilli</taxon>
        <taxon>Bacillales</taxon>
        <taxon>Paenibacillaceae</taxon>
        <taxon>Paenibacillus</taxon>
    </lineage>
</organism>
<keyword evidence="2" id="KW-0614">Plasmid</keyword>
<proteinExistence type="predicted"/>
<keyword evidence="3" id="KW-1185">Reference proteome</keyword>
<reference evidence="2 3" key="1">
    <citation type="submission" date="2023-02" db="EMBL/GenBank/DDBJ databases">
        <title>Pathogen: clinical or host-associated sample.</title>
        <authorList>
            <person name="Hergert J."/>
            <person name="Casey R."/>
            <person name="Wagner J."/>
            <person name="Young E.L."/>
            <person name="Oakeson K.F."/>
        </authorList>
    </citation>
    <scope>NUCLEOTIDE SEQUENCE [LARGE SCALE GENOMIC DNA]</scope>
    <source>
        <strain evidence="2 3">2022CK-00829</strain>
        <plasmid evidence="2 3">unnamed1</plasmid>
    </source>
</reference>
<evidence type="ECO:0000313" key="3">
    <source>
        <dbReference type="Proteomes" id="UP001221519"/>
    </source>
</evidence>
<sequence length="65" mass="7508">MSQEITHEYVSAEITRLIGEYDFPLVALQDVKNRLSDSDDPHYAAQQLRYLNNLINAGHAIRKHQ</sequence>
<evidence type="ECO:0000313" key="2">
    <source>
        <dbReference type="EMBL" id="WDI05169.1"/>
    </source>
</evidence>
<dbReference type="RefSeq" id="WP_274338755.1">
    <property type="nucleotide sequence ID" value="NZ_CP118109.1"/>
</dbReference>
<feature type="domain" description="DUF6877" evidence="1">
    <location>
        <begin position="12"/>
        <end position="56"/>
    </location>
</feature>
<gene>
    <name evidence="2" type="ORF">PUW25_25510</name>
</gene>
<dbReference type="Proteomes" id="UP001221519">
    <property type="component" value="Plasmid unnamed1"/>
</dbReference>
<dbReference type="EMBL" id="CP118109">
    <property type="protein sequence ID" value="WDI05169.1"/>
    <property type="molecule type" value="Genomic_DNA"/>
</dbReference>
<dbReference type="InterPro" id="IPR049242">
    <property type="entry name" value="DUF6877"/>
</dbReference>
<accession>A0ABY7XHI9</accession>
<dbReference type="Pfam" id="PF21793">
    <property type="entry name" value="DUF6877"/>
    <property type="match status" value="1"/>
</dbReference>
<name>A0ABY7XHI9_9BACL</name>
<protein>
    <recommendedName>
        <fullName evidence="1">DUF6877 domain-containing protein</fullName>
    </recommendedName>
</protein>
<evidence type="ECO:0000259" key="1">
    <source>
        <dbReference type="Pfam" id="PF21793"/>
    </source>
</evidence>
<geneLocation type="plasmid" evidence="2 3">
    <name>unnamed1</name>
</geneLocation>